<dbReference type="Proteomes" id="UP001156102">
    <property type="component" value="Unassembled WGS sequence"/>
</dbReference>
<evidence type="ECO:0000313" key="2">
    <source>
        <dbReference type="EMBL" id="MCP8968896.1"/>
    </source>
</evidence>
<evidence type="ECO:0000256" key="1">
    <source>
        <dbReference type="SAM" id="Phobius"/>
    </source>
</evidence>
<organism evidence="2 3">
    <name type="scientific">Ectobacillus ponti</name>
    <dbReference type="NCBI Taxonomy" id="2961894"/>
    <lineage>
        <taxon>Bacteria</taxon>
        <taxon>Bacillati</taxon>
        <taxon>Bacillota</taxon>
        <taxon>Bacilli</taxon>
        <taxon>Bacillales</taxon>
        <taxon>Bacillaceae</taxon>
        <taxon>Ectobacillus</taxon>
    </lineage>
</organism>
<keyword evidence="1" id="KW-1133">Transmembrane helix</keyword>
<comment type="caution">
    <text evidence="2">The sequence shown here is derived from an EMBL/GenBank/DDBJ whole genome shotgun (WGS) entry which is preliminary data.</text>
</comment>
<reference evidence="2" key="1">
    <citation type="submission" date="2022-07" db="EMBL/GenBank/DDBJ databases">
        <authorList>
            <person name="Li W.-J."/>
            <person name="Deng Q.-Q."/>
        </authorList>
    </citation>
    <scope>NUCLEOTIDE SEQUENCE</scope>
    <source>
        <strain evidence="2">SYSU M60031</strain>
    </source>
</reference>
<feature type="transmembrane region" description="Helical" evidence="1">
    <location>
        <begin position="12"/>
        <end position="29"/>
    </location>
</feature>
<protein>
    <submittedName>
        <fullName evidence="2">Uncharacterized protein</fullName>
    </submittedName>
</protein>
<sequence length="87" mass="10075">MNRGLRYGSEVLLGLALGFFYYVFMIQVPKSAFLNPIFLDYQLVAYFGIPLVFLSFLFVYSHFKLYAFVSFAAIIGSYVWFGTELVR</sequence>
<keyword evidence="1" id="KW-0812">Transmembrane</keyword>
<gene>
    <name evidence="2" type="ORF">NK662_10130</name>
</gene>
<dbReference type="EMBL" id="JANCLT010000004">
    <property type="protein sequence ID" value="MCP8968896.1"/>
    <property type="molecule type" value="Genomic_DNA"/>
</dbReference>
<accession>A0AA41XBB6</accession>
<dbReference type="RefSeq" id="WP_254758805.1">
    <property type="nucleotide sequence ID" value="NZ_JANCLT010000004.1"/>
</dbReference>
<dbReference type="AlphaFoldDB" id="A0AA41XBB6"/>
<proteinExistence type="predicted"/>
<keyword evidence="1" id="KW-0472">Membrane</keyword>
<keyword evidence="3" id="KW-1185">Reference proteome</keyword>
<evidence type="ECO:0000313" key="3">
    <source>
        <dbReference type="Proteomes" id="UP001156102"/>
    </source>
</evidence>
<feature type="transmembrane region" description="Helical" evidence="1">
    <location>
        <begin position="65"/>
        <end position="81"/>
    </location>
</feature>
<feature type="transmembrane region" description="Helical" evidence="1">
    <location>
        <begin position="41"/>
        <end position="60"/>
    </location>
</feature>
<name>A0AA41XBB6_9BACI</name>